<keyword evidence="11" id="KW-0413">Isomerase</keyword>
<dbReference type="InterPro" id="IPR014017">
    <property type="entry name" value="DNA_helicase_UvrD-like_C"/>
</dbReference>
<dbReference type="EMBL" id="RJKN01000003">
    <property type="protein sequence ID" value="ROP43917.1"/>
    <property type="molecule type" value="Genomic_DNA"/>
</dbReference>
<name>A0A3N1HN20_9ACTN</name>
<dbReference type="Pfam" id="PF00580">
    <property type="entry name" value="UvrD-helicase"/>
    <property type="match status" value="1"/>
</dbReference>
<feature type="region of interest" description="Disordered" evidence="16">
    <location>
        <begin position="334"/>
        <end position="367"/>
    </location>
</feature>
<comment type="caution">
    <text evidence="19">The sequence shown here is derived from an EMBL/GenBank/DDBJ whole genome shotgun (WGS) entry which is preliminary data.</text>
</comment>
<evidence type="ECO:0000256" key="13">
    <source>
        <dbReference type="ARBA" id="ARBA00034808"/>
    </source>
</evidence>
<evidence type="ECO:0000256" key="14">
    <source>
        <dbReference type="ARBA" id="ARBA00048988"/>
    </source>
</evidence>
<dbReference type="InterPro" id="IPR013986">
    <property type="entry name" value="DExx_box_DNA_helicase_dom_sf"/>
</dbReference>
<evidence type="ECO:0000256" key="10">
    <source>
        <dbReference type="ARBA" id="ARBA00023204"/>
    </source>
</evidence>
<evidence type="ECO:0000256" key="11">
    <source>
        <dbReference type="ARBA" id="ARBA00023235"/>
    </source>
</evidence>
<comment type="catalytic activity">
    <reaction evidence="14">
        <text>ATP + H2O = ADP + phosphate + H(+)</text>
        <dbReference type="Rhea" id="RHEA:13065"/>
        <dbReference type="ChEBI" id="CHEBI:15377"/>
        <dbReference type="ChEBI" id="CHEBI:15378"/>
        <dbReference type="ChEBI" id="CHEBI:30616"/>
        <dbReference type="ChEBI" id="CHEBI:43474"/>
        <dbReference type="ChEBI" id="CHEBI:456216"/>
        <dbReference type="EC" id="5.6.2.4"/>
    </reaction>
</comment>
<organism evidence="19 20">
    <name type="scientific">Pseudokineococcus lusitanus</name>
    <dbReference type="NCBI Taxonomy" id="763993"/>
    <lineage>
        <taxon>Bacteria</taxon>
        <taxon>Bacillati</taxon>
        <taxon>Actinomycetota</taxon>
        <taxon>Actinomycetes</taxon>
        <taxon>Kineosporiales</taxon>
        <taxon>Kineosporiaceae</taxon>
        <taxon>Pseudokineococcus</taxon>
    </lineage>
</organism>
<sequence length="1125" mass="116313">MRRPRRVVRPPLLDPVQAEVAGAPPGSGSLVLLGAPGTGRTTTLVETVARRAAAGEDPGRLLLLAPGRVAAAALRDRVGDRLARTSVEPAARSWHAYAFSLLRRTALEHDEPAPRLVSGPEQDRAIAELLAGHARGEGRRPAWPASVRPALGPRGTGLRGLRDELRDLVMRCLERGVTAEELADRGHEVGRPEWVAAASVLSEYEEVAALRDGAAHDPSALVDAAARLLEDDEELAARERSRWALVGVDDAHEAGAAVGRLLDALAPGDGGPDLVVTGDPDATTQSFRGADPLVLAGLARRSRVLVLGVRHRAGGAVADAVRRVAEGVPSAGLVEQRRAADPPARAVDEPVEGEPEDGEPEDDAGAGGTCVERAVLRSAAAEGAYVAGLLREAHLRRGVPWEEMAVVVRSAGRTAPLRRALQAAGVPTADVGGDLPVRDEPAVRPLLLALAVALDLRDGVAGSPDGEAAVALLTSGVGGADAVHLRRLRRRLRAAERAAGGARGSDELLVALVADGLAGGGAAGRDGTPASAEDPADGAGDPVVAAVLAEGSADVAPGRRVRRVLRAALGAATPAPDGPGAPVVGSAAGDPGDAEEVLWALWRATGLAARWQEQALAGGPAGRRADSDLDAVVALFEAVARFADAAVRRGPRALLEQLAGQELRADSLAERAAPGGRVELLTPQAAAGREWRTVVVAGLQDGVWPDTRVRDGLLGTSALVDLLAGRGDGTGRGPGARAEVVADERRLLHVAVSRARERLVATAVADGEQRPSPFLDLVAPPPPPAEGADPDEEVLTPVPRRLALPALVAEMRQVLVTPDGGRDGSGRPVDADRRAAAAAGLARLAAAGVPGADPDDWYGLAPLSDDGPLHPGDEPVPVSPSKVEQFGRCRLRWLLEASGAVAHEASGASVGTLVHDIAAQHPTADRATLRAELDRRWHELGLPDAWPAQRERRRAEAMLDLLAPYLAGSGGRTLVGTEVDVRVEVGRALLTGRVDRLERDGEGRLVVVDLKTGSSARKDELPRHPQLGAYQAAVEAGAFAASAGGGARSGGALLVNVKPPRAAASLQPQAPLEADPEPTWAADLLSATAEGMAGAAFPARDHDQCRTCPVRTSCPVRVEGRQVGA</sequence>
<keyword evidence="20" id="KW-1185">Reference proteome</keyword>
<dbReference type="GO" id="GO:0004527">
    <property type="term" value="F:exonuclease activity"/>
    <property type="evidence" value="ECO:0007669"/>
    <property type="project" value="UniProtKB-KW"/>
</dbReference>
<dbReference type="Proteomes" id="UP000276232">
    <property type="component" value="Unassembled WGS sequence"/>
</dbReference>
<evidence type="ECO:0000256" key="9">
    <source>
        <dbReference type="ARBA" id="ARBA00023125"/>
    </source>
</evidence>
<dbReference type="PROSITE" id="PS51198">
    <property type="entry name" value="UVRD_HELICASE_ATP_BIND"/>
    <property type="match status" value="1"/>
</dbReference>
<evidence type="ECO:0000313" key="19">
    <source>
        <dbReference type="EMBL" id="ROP43917.1"/>
    </source>
</evidence>
<keyword evidence="9" id="KW-0238">DNA-binding</keyword>
<keyword evidence="4" id="KW-0227">DNA damage</keyword>
<keyword evidence="2" id="KW-0540">Nuclease</keyword>
<accession>A0A3N1HN20</accession>
<evidence type="ECO:0000256" key="6">
    <source>
        <dbReference type="ARBA" id="ARBA00022806"/>
    </source>
</evidence>
<keyword evidence="3 15" id="KW-0547">Nucleotide-binding</keyword>
<dbReference type="InterPro" id="IPR000212">
    <property type="entry name" value="DNA_helicase_UvrD/REP"/>
</dbReference>
<evidence type="ECO:0000256" key="1">
    <source>
        <dbReference type="ARBA" id="ARBA00009922"/>
    </source>
</evidence>
<dbReference type="AlphaFoldDB" id="A0A3N1HN20"/>
<dbReference type="GO" id="GO:0000725">
    <property type="term" value="P:recombinational repair"/>
    <property type="evidence" value="ECO:0007669"/>
    <property type="project" value="TreeGrafter"/>
</dbReference>
<evidence type="ECO:0000256" key="5">
    <source>
        <dbReference type="ARBA" id="ARBA00022801"/>
    </source>
</evidence>
<keyword evidence="10" id="KW-0234">DNA repair</keyword>
<evidence type="ECO:0000256" key="4">
    <source>
        <dbReference type="ARBA" id="ARBA00022763"/>
    </source>
</evidence>
<dbReference type="Pfam" id="PF12705">
    <property type="entry name" value="PDDEXK_1"/>
    <property type="match status" value="1"/>
</dbReference>
<evidence type="ECO:0000259" key="17">
    <source>
        <dbReference type="PROSITE" id="PS51198"/>
    </source>
</evidence>
<feature type="domain" description="UvrD-like helicase C-terminal" evidence="18">
    <location>
        <begin position="325"/>
        <end position="688"/>
    </location>
</feature>
<evidence type="ECO:0000259" key="18">
    <source>
        <dbReference type="PROSITE" id="PS51217"/>
    </source>
</evidence>
<dbReference type="GO" id="GO:0005829">
    <property type="term" value="C:cytosol"/>
    <property type="evidence" value="ECO:0007669"/>
    <property type="project" value="TreeGrafter"/>
</dbReference>
<evidence type="ECO:0000256" key="3">
    <source>
        <dbReference type="ARBA" id="ARBA00022741"/>
    </source>
</evidence>
<evidence type="ECO:0000256" key="15">
    <source>
        <dbReference type="PROSITE-ProRule" id="PRU00560"/>
    </source>
</evidence>
<dbReference type="GO" id="GO:0003677">
    <property type="term" value="F:DNA binding"/>
    <property type="evidence" value="ECO:0007669"/>
    <property type="project" value="UniProtKB-KW"/>
</dbReference>
<evidence type="ECO:0000256" key="7">
    <source>
        <dbReference type="ARBA" id="ARBA00022839"/>
    </source>
</evidence>
<dbReference type="Gene3D" id="3.90.320.10">
    <property type="match status" value="1"/>
</dbReference>
<evidence type="ECO:0000256" key="12">
    <source>
        <dbReference type="ARBA" id="ARBA00034617"/>
    </source>
</evidence>
<dbReference type="InterPro" id="IPR027417">
    <property type="entry name" value="P-loop_NTPase"/>
</dbReference>
<evidence type="ECO:0000256" key="2">
    <source>
        <dbReference type="ARBA" id="ARBA00022722"/>
    </source>
</evidence>
<proteinExistence type="inferred from homology"/>
<dbReference type="InterPro" id="IPR011604">
    <property type="entry name" value="PDDEXK-like_dom_sf"/>
</dbReference>
<evidence type="ECO:0000313" key="20">
    <source>
        <dbReference type="Proteomes" id="UP000276232"/>
    </source>
</evidence>
<dbReference type="Pfam" id="PF13361">
    <property type="entry name" value="UvrD_C"/>
    <property type="match status" value="1"/>
</dbReference>
<dbReference type="SUPFAM" id="SSF52540">
    <property type="entry name" value="P-loop containing nucleoside triphosphate hydrolases"/>
    <property type="match status" value="1"/>
</dbReference>
<dbReference type="GO" id="GO:0033202">
    <property type="term" value="C:DNA helicase complex"/>
    <property type="evidence" value="ECO:0007669"/>
    <property type="project" value="TreeGrafter"/>
</dbReference>
<feature type="compositionally biased region" description="Acidic residues" evidence="16">
    <location>
        <begin position="349"/>
        <end position="364"/>
    </location>
</feature>
<keyword evidence="6 15" id="KW-0347">Helicase</keyword>
<dbReference type="PANTHER" id="PTHR11070">
    <property type="entry name" value="UVRD / RECB / PCRA DNA HELICASE FAMILY MEMBER"/>
    <property type="match status" value="1"/>
</dbReference>
<dbReference type="Gene3D" id="1.10.10.160">
    <property type="match status" value="1"/>
</dbReference>
<feature type="binding site" evidence="15">
    <location>
        <begin position="34"/>
        <end position="41"/>
    </location>
    <ligand>
        <name>ATP</name>
        <dbReference type="ChEBI" id="CHEBI:30616"/>
    </ligand>
</feature>
<dbReference type="InterPro" id="IPR038726">
    <property type="entry name" value="PDDEXK_AddAB-type"/>
</dbReference>
<evidence type="ECO:0000256" key="16">
    <source>
        <dbReference type="SAM" id="MobiDB-lite"/>
    </source>
</evidence>
<dbReference type="PROSITE" id="PS51217">
    <property type="entry name" value="UVRD_HELICASE_CTER"/>
    <property type="match status" value="1"/>
</dbReference>
<dbReference type="PANTHER" id="PTHR11070:SF59">
    <property type="entry name" value="DNA 3'-5' HELICASE"/>
    <property type="match status" value="1"/>
</dbReference>
<dbReference type="EC" id="5.6.2.4" evidence="13"/>
<keyword evidence="5 15" id="KW-0378">Hydrolase</keyword>
<dbReference type="RefSeq" id="WP_199720026.1">
    <property type="nucleotide sequence ID" value="NZ_RJKN01000003.1"/>
</dbReference>
<dbReference type="GO" id="GO:0005524">
    <property type="term" value="F:ATP binding"/>
    <property type="evidence" value="ECO:0007669"/>
    <property type="project" value="UniProtKB-UniRule"/>
</dbReference>
<gene>
    <name evidence="19" type="ORF">EDC03_1514</name>
</gene>
<protein>
    <recommendedName>
        <fullName evidence="13">DNA 3'-5' helicase</fullName>
        <ecNumber evidence="13">5.6.2.4</ecNumber>
    </recommendedName>
</protein>
<comment type="catalytic activity">
    <reaction evidence="12">
        <text>Couples ATP hydrolysis with the unwinding of duplex DNA by translocating in the 3'-5' direction.</text>
        <dbReference type="EC" id="5.6.2.4"/>
    </reaction>
</comment>
<feature type="domain" description="UvrD-like helicase ATP-binding" evidence="17">
    <location>
        <begin position="13"/>
        <end position="314"/>
    </location>
</feature>
<keyword evidence="8 15" id="KW-0067">ATP-binding</keyword>
<evidence type="ECO:0000256" key="8">
    <source>
        <dbReference type="ARBA" id="ARBA00022840"/>
    </source>
</evidence>
<reference evidence="19 20" key="1">
    <citation type="journal article" date="2015" name="Stand. Genomic Sci.">
        <title>Genomic Encyclopedia of Bacterial and Archaeal Type Strains, Phase III: the genomes of soil and plant-associated and newly described type strains.</title>
        <authorList>
            <person name="Whitman W.B."/>
            <person name="Woyke T."/>
            <person name="Klenk H.P."/>
            <person name="Zhou Y."/>
            <person name="Lilburn T.G."/>
            <person name="Beck B.J."/>
            <person name="De Vos P."/>
            <person name="Vandamme P."/>
            <person name="Eisen J.A."/>
            <person name="Garrity G."/>
            <person name="Hugenholtz P."/>
            <person name="Kyrpides N.C."/>
        </authorList>
    </citation>
    <scope>NUCLEOTIDE SEQUENCE [LARGE SCALE GENOMIC DNA]</scope>
    <source>
        <strain evidence="19 20">CECT 7306</strain>
    </source>
</reference>
<dbReference type="InParanoid" id="A0A3N1HN20"/>
<dbReference type="GO" id="GO:0043138">
    <property type="term" value="F:3'-5' DNA helicase activity"/>
    <property type="evidence" value="ECO:0007669"/>
    <property type="project" value="UniProtKB-EC"/>
</dbReference>
<dbReference type="Gene3D" id="3.40.50.300">
    <property type="entry name" value="P-loop containing nucleotide triphosphate hydrolases"/>
    <property type="match status" value="2"/>
</dbReference>
<feature type="region of interest" description="Disordered" evidence="16">
    <location>
        <begin position="857"/>
        <end position="881"/>
    </location>
</feature>
<keyword evidence="7" id="KW-0269">Exonuclease</keyword>
<dbReference type="InterPro" id="IPR014016">
    <property type="entry name" value="UvrD-like_ATP-bd"/>
</dbReference>
<comment type="similarity">
    <text evidence="1">Belongs to the helicase family. UvrD subfamily.</text>
</comment>